<reference evidence="1" key="1">
    <citation type="submission" date="2020-05" db="EMBL/GenBank/DDBJ databases">
        <title>WGS assembly of Panicum virgatum.</title>
        <authorList>
            <person name="Lovell J.T."/>
            <person name="Jenkins J."/>
            <person name="Shu S."/>
            <person name="Juenger T.E."/>
            <person name="Schmutz J."/>
        </authorList>
    </citation>
    <scope>NUCLEOTIDE SEQUENCE</scope>
    <source>
        <strain evidence="1">AP13</strain>
    </source>
</reference>
<evidence type="ECO:0000313" key="1">
    <source>
        <dbReference type="EMBL" id="KAG2642536.1"/>
    </source>
</evidence>
<keyword evidence="2" id="KW-1185">Reference proteome</keyword>
<accession>A0A8T0W9G0</accession>
<protein>
    <submittedName>
        <fullName evidence="1">Uncharacterized protein</fullName>
    </submittedName>
</protein>
<proteinExistence type="predicted"/>
<sequence>MAFLLNTRRAVTMHKPQSRRPPPSVLLRCSRARSLAGVHLSRRRRAVRSLRPCHDLGHAKGSGHALPPVKAEPCLAHAREHKPSTASLARRVAAKRPHALADPCAQLACLVPTNPCVDASCRPKQAREPCSVTLHHHASLLHVVARAHVLPCAR</sequence>
<name>A0A8T0W9G0_PANVG</name>
<dbReference type="AlphaFoldDB" id="A0A8T0W9G0"/>
<organism evidence="1 2">
    <name type="scientific">Panicum virgatum</name>
    <name type="common">Blackwell switchgrass</name>
    <dbReference type="NCBI Taxonomy" id="38727"/>
    <lineage>
        <taxon>Eukaryota</taxon>
        <taxon>Viridiplantae</taxon>
        <taxon>Streptophyta</taxon>
        <taxon>Embryophyta</taxon>
        <taxon>Tracheophyta</taxon>
        <taxon>Spermatophyta</taxon>
        <taxon>Magnoliopsida</taxon>
        <taxon>Liliopsida</taxon>
        <taxon>Poales</taxon>
        <taxon>Poaceae</taxon>
        <taxon>PACMAD clade</taxon>
        <taxon>Panicoideae</taxon>
        <taxon>Panicodae</taxon>
        <taxon>Paniceae</taxon>
        <taxon>Panicinae</taxon>
        <taxon>Panicum</taxon>
        <taxon>Panicum sect. Hiantes</taxon>
    </lineage>
</organism>
<dbReference type="Proteomes" id="UP000823388">
    <property type="component" value="Chromosome 2K"/>
</dbReference>
<evidence type="ECO:0000313" key="2">
    <source>
        <dbReference type="Proteomes" id="UP000823388"/>
    </source>
</evidence>
<dbReference type="EMBL" id="CM029039">
    <property type="protein sequence ID" value="KAG2642536.1"/>
    <property type="molecule type" value="Genomic_DNA"/>
</dbReference>
<comment type="caution">
    <text evidence="1">The sequence shown here is derived from an EMBL/GenBank/DDBJ whole genome shotgun (WGS) entry which is preliminary data.</text>
</comment>
<gene>
    <name evidence="1" type="ORF">PVAP13_2KG275268</name>
</gene>